<dbReference type="Pfam" id="PF12034">
    <property type="entry name" value="YfbK_C"/>
    <property type="match status" value="1"/>
</dbReference>
<dbReference type="CDD" id="cd01465">
    <property type="entry name" value="vWA_subgroup"/>
    <property type="match status" value="1"/>
</dbReference>
<protein>
    <submittedName>
        <fullName evidence="2">DUF3520 domain-containing protein</fullName>
    </submittedName>
</protein>
<evidence type="ECO:0000313" key="3">
    <source>
        <dbReference type="Proteomes" id="UP000441754"/>
    </source>
</evidence>
<dbReference type="SUPFAM" id="SSF53300">
    <property type="entry name" value="vWA-like"/>
    <property type="match status" value="1"/>
</dbReference>
<evidence type="ECO:0000259" key="1">
    <source>
        <dbReference type="PROSITE" id="PS50234"/>
    </source>
</evidence>
<dbReference type="OrthoDB" id="9805121at2"/>
<dbReference type="Pfam" id="PF12450">
    <property type="entry name" value="vWF_A"/>
    <property type="match status" value="1"/>
</dbReference>
<dbReference type="Gene3D" id="3.40.50.410">
    <property type="entry name" value="von Willebrand factor, type A domain"/>
    <property type="match status" value="1"/>
</dbReference>
<comment type="caution">
    <text evidence="2">The sequence shown here is derived from an EMBL/GenBank/DDBJ whole genome shotgun (WGS) entry which is preliminary data.</text>
</comment>
<dbReference type="Pfam" id="PF00092">
    <property type="entry name" value="VWA"/>
    <property type="match status" value="1"/>
</dbReference>
<accession>A0A7K0ENQ4</accession>
<keyword evidence="3" id="KW-1185">Reference proteome</keyword>
<dbReference type="AlphaFoldDB" id="A0A7K0ENQ4"/>
<dbReference type="PROSITE" id="PS50234">
    <property type="entry name" value="VWFA"/>
    <property type="match status" value="1"/>
</dbReference>
<proteinExistence type="predicted"/>
<name>A0A7K0ENQ4_9BACT</name>
<organism evidence="2 3">
    <name type="scientific">Larkinella terrae</name>
    <dbReference type="NCBI Taxonomy" id="2025311"/>
    <lineage>
        <taxon>Bacteria</taxon>
        <taxon>Pseudomonadati</taxon>
        <taxon>Bacteroidota</taxon>
        <taxon>Cytophagia</taxon>
        <taxon>Cytophagales</taxon>
        <taxon>Spirosomataceae</taxon>
        <taxon>Larkinella</taxon>
    </lineage>
</organism>
<dbReference type="InterPro" id="IPR008969">
    <property type="entry name" value="CarboxyPept-like_regulatory"/>
</dbReference>
<dbReference type="InterPro" id="IPR036465">
    <property type="entry name" value="vWFA_dom_sf"/>
</dbReference>
<dbReference type="Pfam" id="PF13715">
    <property type="entry name" value="CarbopepD_reg_2"/>
    <property type="match status" value="1"/>
</dbReference>
<dbReference type="PANTHER" id="PTHR10579">
    <property type="entry name" value="CALCIUM-ACTIVATED CHLORIDE CHANNEL REGULATOR"/>
    <property type="match status" value="1"/>
</dbReference>
<dbReference type="Proteomes" id="UP000441754">
    <property type="component" value="Unassembled WGS sequence"/>
</dbReference>
<dbReference type="InterPro" id="IPR051266">
    <property type="entry name" value="CLCR"/>
</dbReference>
<dbReference type="EMBL" id="WJXZ01000012">
    <property type="protein sequence ID" value="MRS63419.1"/>
    <property type="molecule type" value="Genomic_DNA"/>
</dbReference>
<dbReference type="SMART" id="SM00327">
    <property type="entry name" value="VWA"/>
    <property type="match status" value="1"/>
</dbReference>
<evidence type="ECO:0000313" key="2">
    <source>
        <dbReference type="EMBL" id="MRS63419.1"/>
    </source>
</evidence>
<dbReference type="RefSeq" id="WP_154176784.1">
    <property type="nucleotide sequence ID" value="NZ_WJXZ01000012.1"/>
</dbReference>
<dbReference type="InterPro" id="IPR022156">
    <property type="entry name" value="Uncharacterised_YfbK_N"/>
</dbReference>
<feature type="domain" description="VWFA" evidence="1">
    <location>
        <begin position="253"/>
        <end position="427"/>
    </location>
</feature>
<dbReference type="InterPro" id="IPR002035">
    <property type="entry name" value="VWF_A"/>
</dbReference>
<gene>
    <name evidence="2" type="ORF">GJJ30_19110</name>
</gene>
<reference evidence="2 3" key="1">
    <citation type="journal article" date="2018" name="Antonie Van Leeuwenhoek">
        <title>Larkinella terrae sp. nov., isolated from soil on Jeju Island, South Korea.</title>
        <authorList>
            <person name="Ten L.N."/>
            <person name="Jeon J."/>
            <person name="Park S.J."/>
            <person name="Park S."/>
            <person name="Lee S.Y."/>
            <person name="Kim M.K."/>
            <person name="Jung H.Y."/>
        </authorList>
    </citation>
    <scope>NUCLEOTIDE SEQUENCE [LARGE SCALE GENOMIC DNA]</scope>
    <source>
        <strain evidence="2 3">KCTC 52001</strain>
    </source>
</reference>
<sequence length="625" mass="68209">MRTIFSILILGLLFVSTIRTNRTITGRVTDASSNQPLPGVYVGFKGALANTTTNADGRYTLAIPDGPQTLLFNSIGFLSAEVKVTTQTVVDVKLKADTRALEETIVVGYGMPSKQSMSGTVGAMYPGRRAVAMPTFQRISMPRPNTEDYTKVEENGFKNAQQQPVTTFSVDVDRAAYGNIRRFLNNGNLPPQDAVRIEEMVNYFEYDDPQPTGNDPVAVKTELSESPWNPGLQLLRIGLQAKSIPTGNLPASNLVFLIDVSGSMEADNKLPLVKTALGLLVDQLRPQDHVAIVVYAGAAGLVLPSTPGNEPQKIKDAISQLSAGGSTAGGEGILLAYKVAQENFRKDGNNRVILATDGDFNVGASSDGDMQRLVEEKRKSGVFLSVLGFGMGNYKDNKLETLSDKGNGNYAYIDNLQEAQKVFGKEFGGTLFTVAKDVKLQLEFNPARVKGYRLIGYENRMLNNEDFHDDKKDAGEMGSGHTVTALYEIIPAGSESAYLKKVDSLKYQRQAIPTGNETELLTLKICYKKPDSETSQLMKHVVNYQTQKWDNTSADLRFSASVAEFGLLLRDSEFKGNANYKQVITLAKQALGRDPEGYRGEFIRLVKLADSLSNGSAVAKKSDEK</sequence>
<dbReference type="InterPro" id="IPR021908">
    <property type="entry name" value="YfbK_C"/>
</dbReference>
<dbReference type="SUPFAM" id="SSF49464">
    <property type="entry name" value="Carboxypeptidase regulatory domain-like"/>
    <property type="match status" value="1"/>
</dbReference>
<dbReference type="PANTHER" id="PTHR10579:SF43">
    <property type="entry name" value="ZINC FINGER (C3HC4-TYPE RING FINGER) FAMILY PROTEIN"/>
    <property type="match status" value="1"/>
</dbReference>
<dbReference type="Gene3D" id="2.60.40.1120">
    <property type="entry name" value="Carboxypeptidase-like, regulatory domain"/>
    <property type="match status" value="1"/>
</dbReference>